<organism evidence="2 3">
    <name type="scientific">Terrimicrobium sacchariphilum</name>
    <dbReference type="NCBI Taxonomy" id="690879"/>
    <lineage>
        <taxon>Bacteria</taxon>
        <taxon>Pseudomonadati</taxon>
        <taxon>Verrucomicrobiota</taxon>
        <taxon>Terrimicrobiia</taxon>
        <taxon>Terrimicrobiales</taxon>
        <taxon>Terrimicrobiaceae</taxon>
        <taxon>Terrimicrobium</taxon>
    </lineage>
</organism>
<evidence type="ECO:0000313" key="2">
    <source>
        <dbReference type="EMBL" id="GAT34393.1"/>
    </source>
</evidence>
<dbReference type="InParanoid" id="A0A146GAX3"/>
<name>A0A146GAX3_TERSA</name>
<keyword evidence="3" id="KW-1185">Reference proteome</keyword>
<dbReference type="Gene3D" id="3.30.700.10">
    <property type="entry name" value="Glycoprotein, Type 4 Pilin"/>
    <property type="match status" value="1"/>
</dbReference>
<keyword evidence="1" id="KW-1133">Transmembrane helix</keyword>
<dbReference type="InterPro" id="IPR012902">
    <property type="entry name" value="N_methyl_site"/>
</dbReference>
<dbReference type="NCBIfam" id="TIGR02532">
    <property type="entry name" value="IV_pilin_GFxxxE"/>
    <property type="match status" value="1"/>
</dbReference>
<keyword evidence="1" id="KW-0812">Transmembrane</keyword>
<dbReference type="PANTHER" id="PTHR30093:SF2">
    <property type="entry name" value="TYPE II SECRETION SYSTEM PROTEIN H"/>
    <property type="match status" value="1"/>
</dbReference>
<dbReference type="OrthoDB" id="258730at2"/>
<dbReference type="RefSeq" id="WP_075080026.1">
    <property type="nucleotide sequence ID" value="NZ_BDCO01000002.1"/>
</dbReference>
<evidence type="ECO:0000313" key="3">
    <source>
        <dbReference type="Proteomes" id="UP000076023"/>
    </source>
</evidence>
<proteinExistence type="predicted"/>
<keyword evidence="1" id="KW-0472">Membrane</keyword>
<dbReference type="AlphaFoldDB" id="A0A146GAX3"/>
<comment type="caution">
    <text evidence="2">The sequence shown here is derived from an EMBL/GenBank/DDBJ whole genome shotgun (WGS) entry which is preliminary data.</text>
</comment>
<feature type="transmembrane region" description="Helical" evidence="1">
    <location>
        <begin position="29"/>
        <end position="50"/>
    </location>
</feature>
<reference evidence="3" key="1">
    <citation type="journal article" date="2017" name="Genome Announc.">
        <title>Draft Genome Sequence of Terrimicrobium sacchariphilum NM-5T, a Facultative Anaerobic Soil Bacterium of the Class Spartobacteria.</title>
        <authorList>
            <person name="Qiu Y.L."/>
            <person name="Tourlousse D.M."/>
            <person name="Matsuura N."/>
            <person name="Ohashi A."/>
            <person name="Sekiguchi Y."/>
        </authorList>
    </citation>
    <scope>NUCLEOTIDE SEQUENCE [LARGE SCALE GENOMIC DNA]</scope>
    <source>
        <strain evidence="3">NM-5</strain>
    </source>
</reference>
<accession>A0A146GAX3</accession>
<dbReference type="Proteomes" id="UP000076023">
    <property type="component" value="Unassembled WGS sequence"/>
</dbReference>
<gene>
    <name evidence="2" type="ORF">TSACC_22818</name>
</gene>
<sequence length="221" mass="24548">MSLPRQSTFGFLKANPVRGQIIAPTACRAFTLMEILVTVAIIGILATLLFPTVSRIKDNANLTKCSSNLRQWGIAYQLYMADHDGLLPQQERVLSDPNTHWQNLIAPYVMGGTKTYLSIDLRTKFRCPNDKTTGIVYGCSYYLSPPNYAQAPAKLINLNKKLSDFILMAENYTGEFWNTERRLEGAENPDTSPAEAVLRNVSSCCARRTPGGARRRVAAGQ</sequence>
<dbReference type="PANTHER" id="PTHR30093">
    <property type="entry name" value="GENERAL SECRETION PATHWAY PROTEIN G"/>
    <property type="match status" value="1"/>
</dbReference>
<dbReference type="InterPro" id="IPR045584">
    <property type="entry name" value="Pilin-like"/>
</dbReference>
<dbReference type="STRING" id="690879.TSACC_22818"/>
<dbReference type="SUPFAM" id="SSF54523">
    <property type="entry name" value="Pili subunits"/>
    <property type="match status" value="1"/>
</dbReference>
<dbReference type="Pfam" id="PF07963">
    <property type="entry name" value="N_methyl"/>
    <property type="match status" value="1"/>
</dbReference>
<protein>
    <submittedName>
        <fullName evidence="2">Prepilin-type N-terminal cleavage/methylation domain-containing protein</fullName>
    </submittedName>
</protein>
<evidence type="ECO:0000256" key="1">
    <source>
        <dbReference type="SAM" id="Phobius"/>
    </source>
</evidence>
<dbReference type="EMBL" id="BDCO01000002">
    <property type="protein sequence ID" value="GAT34393.1"/>
    <property type="molecule type" value="Genomic_DNA"/>
</dbReference>